<organism evidence="1 2">
    <name type="scientific">Zizania palustris</name>
    <name type="common">Northern wild rice</name>
    <dbReference type="NCBI Taxonomy" id="103762"/>
    <lineage>
        <taxon>Eukaryota</taxon>
        <taxon>Viridiplantae</taxon>
        <taxon>Streptophyta</taxon>
        <taxon>Embryophyta</taxon>
        <taxon>Tracheophyta</taxon>
        <taxon>Spermatophyta</taxon>
        <taxon>Magnoliopsida</taxon>
        <taxon>Liliopsida</taxon>
        <taxon>Poales</taxon>
        <taxon>Poaceae</taxon>
        <taxon>BOP clade</taxon>
        <taxon>Oryzoideae</taxon>
        <taxon>Oryzeae</taxon>
        <taxon>Zizaniinae</taxon>
        <taxon>Zizania</taxon>
    </lineage>
</organism>
<dbReference type="EMBL" id="JAAALK010000287">
    <property type="protein sequence ID" value="KAG8060260.1"/>
    <property type="molecule type" value="Genomic_DNA"/>
</dbReference>
<comment type="caution">
    <text evidence="1">The sequence shown here is derived from an EMBL/GenBank/DDBJ whole genome shotgun (WGS) entry which is preliminary data.</text>
</comment>
<protein>
    <submittedName>
        <fullName evidence="1">Uncharacterized protein</fullName>
    </submittedName>
</protein>
<accession>A0A8J5RIF1</accession>
<evidence type="ECO:0000313" key="2">
    <source>
        <dbReference type="Proteomes" id="UP000729402"/>
    </source>
</evidence>
<reference evidence="1" key="1">
    <citation type="journal article" date="2021" name="bioRxiv">
        <title>Whole Genome Assembly and Annotation of Northern Wild Rice, Zizania palustris L., Supports a Whole Genome Duplication in the Zizania Genus.</title>
        <authorList>
            <person name="Haas M."/>
            <person name="Kono T."/>
            <person name="Macchietto M."/>
            <person name="Millas R."/>
            <person name="McGilp L."/>
            <person name="Shao M."/>
            <person name="Duquette J."/>
            <person name="Hirsch C.N."/>
            <person name="Kimball J."/>
        </authorList>
    </citation>
    <scope>NUCLEOTIDE SEQUENCE</scope>
    <source>
        <tissue evidence="1">Fresh leaf tissue</tissue>
    </source>
</reference>
<dbReference type="AlphaFoldDB" id="A0A8J5RIF1"/>
<dbReference type="Proteomes" id="UP000729402">
    <property type="component" value="Unassembled WGS sequence"/>
</dbReference>
<evidence type="ECO:0000313" key="1">
    <source>
        <dbReference type="EMBL" id="KAG8060260.1"/>
    </source>
</evidence>
<proteinExistence type="predicted"/>
<reference evidence="1" key="2">
    <citation type="submission" date="2021-02" db="EMBL/GenBank/DDBJ databases">
        <authorList>
            <person name="Kimball J.A."/>
            <person name="Haas M.W."/>
            <person name="Macchietto M."/>
            <person name="Kono T."/>
            <person name="Duquette J."/>
            <person name="Shao M."/>
        </authorList>
    </citation>
    <scope>NUCLEOTIDE SEQUENCE</scope>
    <source>
        <tissue evidence="1">Fresh leaf tissue</tissue>
    </source>
</reference>
<keyword evidence="2" id="KW-1185">Reference proteome</keyword>
<name>A0A8J5RIF1_ZIZPA</name>
<dbReference type="OrthoDB" id="27298at2759"/>
<sequence>MLSFGHFDVCVSGVVVEMATIGTAEESLLVSVTKEKKVERLLPILQMRSVLFEMGNKRVIIVVYGPQEVVSHPKYYGFVHVL</sequence>
<gene>
    <name evidence="1" type="ORF">GUJ93_ZPchr0002g23458</name>
</gene>